<feature type="domain" description="DUF4124" evidence="4">
    <location>
        <begin position="8"/>
        <end position="44"/>
    </location>
</feature>
<dbReference type="SUPFAM" id="SSF52833">
    <property type="entry name" value="Thioredoxin-like"/>
    <property type="match status" value="1"/>
</dbReference>
<keyword evidence="6" id="KW-1185">Reference proteome</keyword>
<reference evidence="6" key="1">
    <citation type="submission" date="2020-03" db="EMBL/GenBank/DDBJ databases">
        <title>Complete genome sequence of sulfur-oxidizing bacterium skT11.</title>
        <authorList>
            <person name="Kanda M."/>
            <person name="Kojima H."/>
            <person name="Fukui M."/>
        </authorList>
    </citation>
    <scope>NUCLEOTIDE SEQUENCE [LARGE SCALE GENOMIC DNA]</scope>
    <source>
        <strain evidence="6">skT11</strain>
    </source>
</reference>
<evidence type="ECO:0000256" key="1">
    <source>
        <dbReference type="SAM" id="MobiDB-lite"/>
    </source>
</evidence>
<sequence length="183" mass="19435">MRFVLFLCCCIVTSMVQAAELYRWVDAEGKVHYTDQPPPASAKKVEEKHLGGNSIDTSGLPYATRQAVMKSPVTLFASDCGMGCDLARELLSQRGIPYTTKNPQTSPDDAQALKKLTGELNVPVLVVGSAVSKGYEKGAWDAALDAAGYPKSTAPKKSAPAAGSKDKPATGEKPAPAHPWTDK</sequence>
<dbReference type="Gene3D" id="3.40.30.10">
    <property type="entry name" value="Glutaredoxin"/>
    <property type="match status" value="1"/>
</dbReference>
<evidence type="ECO:0000313" key="5">
    <source>
        <dbReference type="EMBL" id="BCB25325.1"/>
    </source>
</evidence>
<dbReference type="CDD" id="cd02976">
    <property type="entry name" value="NrdH"/>
    <property type="match status" value="1"/>
</dbReference>
<evidence type="ECO:0000256" key="2">
    <source>
        <dbReference type="SAM" id="SignalP"/>
    </source>
</evidence>
<dbReference type="KEGG" id="slac:SKTS_02110"/>
<evidence type="ECO:0000259" key="3">
    <source>
        <dbReference type="Pfam" id="PF00462"/>
    </source>
</evidence>
<dbReference type="Pfam" id="PF13511">
    <property type="entry name" value="DUF4124"/>
    <property type="match status" value="1"/>
</dbReference>
<accession>A0A6F8V976</accession>
<dbReference type="PROSITE" id="PS51354">
    <property type="entry name" value="GLUTAREDOXIN_2"/>
    <property type="match status" value="1"/>
</dbReference>
<feature type="signal peptide" evidence="2">
    <location>
        <begin position="1"/>
        <end position="18"/>
    </location>
</feature>
<feature type="domain" description="Glutaredoxin" evidence="3">
    <location>
        <begin position="80"/>
        <end position="128"/>
    </location>
</feature>
<evidence type="ECO:0000259" key="4">
    <source>
        <dbReference type="Pfam" id="PF13511"/>
    </source>
</evidence>
<feature type="chain" id="PRO_5026218439" evidence="2">
    <location>
        <begin position="19"/>
        <end position="183"/>
    </location>
</feature>
<feature type="region of interest" description="Disordered" evidence="1">
    <location>
        <begin position="149"/>
        <end position="183"/>
    </location>
</feature>
<dbReference type="EMBL" id="AP022853">
    <property type="protein sequence ID" value="BCB25325.1"/>
    <property type="molecule type" value="Genomic_DNA"/>
</dbReference>
<proteinExistence type="predicted"/>
<keyword evidence="2" id="KW-0732">Signal</keyword>
<dbReference type="InterPro" id="IPR036249">
    <property type="entry name" value="Thioredoxin-like_sf"/>
</dbReference>
<protein>
    <submittedName>
        <fullName evidence="5">Uncharacterized protein</fullName>
    </submittedName>
</protein>
<dbReference type="InterPro" id="IPR002109">
    <property type="entry name" value="Glutaredoxin"/>
</dbReference>
<dbReference type="Pfam" id="PF00462">
    <property type="entry name" value="Glutaredoxin"/>
    <property type="match status" value="1"/>
</dbReference>
<feature type="compositionally biased region" description="Low complexity" evidence="1">
    <location>
        <begin position="150"/>
        <end position="163"/>
    </location>
</feature>
<dbReference type="AlphaFoldDB" id="A0A6F8V976"/>
<dbReference type="InterPro" id="IPR025392">
    <property type="entry name" value="DUF4124"/>
</dbReference>
<organism evidence="5 6">
    <name type="scientific">Sulfurimicrobium lacus</name>
    <dbReference type="NCBI Taxonomy" id="2715678"/>
    <lineage>
        <taxon>Bacteria</taxon>
        <taxon>Pseudomonadati</taxon>
        <taxon>Pseudomonadota</taxon>
        <taxon>Betaproteobacteria</taxon>
        <taxon>Nitrosomonadales</taxon>
        <taxon>Sulfuricellaceae</taxon>
        <taxon>Sulfurimicrobium</taxon>
    </lineage>
</organism>
<dbReference type="RefSeq" id="WP_173059080.1">
    <property type="nucleotide sequence ID" value="NZ_AP022853.1"/>
</dbReference>
<gene>
    <name evidence="5" type="ORF">SKTS_02110</name>
</gene>
<evidence type="ECO:0000313" key="6">
    <source>
        <dbReference type="Proteomes" id="UP000502260"/>
    </source>
</evidence>
<dbReference type="Proteomes" id="UP000502260">
    <property type="component" value="Chromosome"/>
</dbReference>
<name>A0A6F8V976_9PROT</name>